<dbReference type="EMBL" id="BQKI01000009">
    <property type="protein sequence ID" value="GJN01795.1"/>
    <property type="molecule type" value="Genomic_DNA"/>
</dbReference>
<comment type="caution">
    <text evidence="1">The sequence shown here is derived from an EMBL/GenBank/DDBJ whole genome shotgun (WGS) entry which is preliminary data.</text>
</comment>
<proteinExistence type="predicted"/>
<reference evidence="1" key="2">
    <citation type="submission" date="2021-12" db="EMBL/GenBank/DDBJ databases">
        <title>Resequencing data analysis of finger millet.</title>
        <authorList>
            <person name="Hatakeyama M."/>
            <person name="Aluri S."/>
            <person name="Balachadran M.T."/>
            <person name="Sivarajan S.R."/>
            <person name="Poveda L."/>
            <person name="Shimizu-Inatsugi R."/>
            <person name="Schlapbach R."/>
            <person name="Sreeman S.M."/>
            <person name="Shimizu K.K."/>
        </authorList>
    </citation>
    <scope>NUCLEOTIDE SEQUENCE</scope>
</reference>
<sequence>MSVSARTDVLTSETFAAAVKPCVVSARHESRRLLARRSVLSAQPTPSLPNLNLLPPRYISAPGASTEPVHPPAAPLPLLCSASHDSTIQSITRKGNHRGGNTMVFEEEEAPTGPVYGHRLSTVVPSSVTGEVDYELGDADLAFKLHYLRGVYYFPAGD</sequence>
<name>A0AAV5CVH7_ELECO</name>
<evidence type="ECO:0000313" key="2">
    <source>
        <dbReference type="Proteomes" id="UP001054889"/>
    </source>
</evidence>
<reference evidence="1" key="1">
    <citation type="journal article" date="2018" name="DNA Res.">
        <title>Multiple hybrid de novo genome assembly of finger millet, an orphan allotetraploid crop.</title>
        <authorList>
            <person name="Hatakeyama M."/>
            <person name="Aluri S."/>
            <person name="Balachadran M.T."/>
            <person name="Sivarajan S.R."/>
            <person name="Patrignani A."/>
            <person name="Gruter S."/>
            <person name="Poveda L."/>
            <person name="Shimizu-Inatsugi R."/>
            <person name="Baeten J."/>
            <person name="Francoijs K.J."/>
            <person name="Nataraja K.N."/>
            <person name="Reddy Y.A.N."/>
            <person name="Phadnis S."/>
            <person name="Ravikumar R.L."/>
            <person name="Schlapbach R."/>
            <person name="Sreeman S.M."/>
            <person name="Shimizu K.K."/>
        </authorList>
    </citation>
    <scope>NUCLEOTIDE SEQUENCE</scope>
</reference>
<gene>
    <name evidence="1" type="primary">ga19092</name>
    <name evidence="1" type="ORF">PR202_ga19092</name>
</gene>
<dbReference type="Proteomes" id="UP001054889">
    <property type="component" value="Unassembled WGS sequence"/>
</dbReference>
<accession>A0AAV5CVH7</accession>
<dbReference type="AlphaFoldDB" id="A0AAV5CVH7"/>
<evidence type="ECO:0000313" key="1">
    <source>
        <dbReference type="EMBL" id="GJN01795.1"/>
    </source>
</evidence>
<protein>
    <submittedName>
        <fullName evidence="1">Uncharacterized protein</fullName>
    </submittedName>
</protein>
<keyword evidence="2" id="KW-1185">Reference proteome</keyword>
<organism evidence="1 2">
    <name type="scientific">Eleusine coracana subsp. coracana</name>
    <dbReference type="NCBI Taxonomy" id="191504"/>
    <lineage>
        <taxon>Eukaryota</taxon>
        <taxon>Viridiplantae</taxon>
        <taxon>Streptophyta</taxon>
        <taxon>Embryophyta</taxon>
        <taxon>Tracheophyta</taxon>
        <taxon>Spermatophyta</taxon>
        <taxon>Magnoliopsida</taxon>
        <taxon>Liliopsida</taxon>
        <taxon>Poales</taxon>
        <taxon>Poaceae</taxon>
        <taxon>PACMAD clade</taxon>
        <taxon>Chloridoideae</taxon>
        <taxon>Cynodonteae</taxon>
        <taxon>Eleusininae</taxon>
        <taxon>Eleusine</taxon>
    </lineage>
</organism>